<evidence type="ECO:0000313" key="2">
    <source>
        <dbReference type="EMBL" id="CAH3149648.1"/>
    </source>
</evidence>
<dbReference type="Proteomes" id="UP001159405">
    <property type="component" value="Unassembled WGS sequence"/>
</dbReference>
<protein>
    <submittedName>
        <fullName evidence="2">Uncharacterized protein</fullName>
    </submittedName>
</protein>
<proteinExistence type="predicted"/>
<reference evidence="2 3" key="1">
    <citation type="submission" date="2022-05" db="EMBL/GenBank/DDBJ databases">
        <authorList>
            <consortium name="Genoscope - CEA"/>
            <person name="William W."/>
        </authorList>
    </citation>
    <scope>NUCLEOTIDE SEQUENCE [LARGE SCALE GENOMIC DNA]</scope>
</reference>
<feature type="compositionally biased region" description="Low complexity" evidence="1">
    <location>
        <begin position="67"/>
        <end position="91"/>
    </location>
</feature>
<gene>
    <name evidence="2" type="ORF">PLOB_00047415</name>
</gene>
<evidence type="ECO:0000256" key="1">
    <source>
        <dbReference type="SAM" id="MobiDB-lite"/>
    </source>
</evidence>
<accession>A0ABN8PRW7</accession>
<dbReference type="EMBL" id="CALNXK010000087">
    <property type="protein sequence ID" value="CAH3149648.1"/>
    <property type="molecule type" value="Genomic_DNA"/>
</dbReference>
<dbReference type="PANTHER" id="PTHR35558:SF1">
    <property type="entry name" value="ENDONUCLEASE_EXONUCLEASE_PHOSPHATASE DOMAIN-CONTAINING PROTEIN"/>
    <property type="match status" value="1"/>
</dbReference>
<feature type="region of interest" description="Disordered" evidence="1">
    <location>
        <begin position="67"/>
        <end position="103"/>
    </location>
</feature>
<comment type="caution">
    <text evidence="2">The sequence shown here is derived from an EMBL/GenBank/DDBJ whole genome shotgun (WGS) entry which is preliminary data.</text>
</comment>
<keyword evidence="3" id="KW-1185">Reference proteome</keyword>
<sequence length="251" mass="26578">MILCHTFPSRWKDLNQYKLLIIQTARRFSDKSWLHYDIAFRKEAAASGSTDWSRMHPDLYNFHTRSPVTTSTASGSSTSSASSLSEPLGSSGNPRSSQYCPPGTTGAVAGPLVAVGFVTPVNRATGTTPASTALTGPRGENGPAPLLSQRGVSAVARQPLANSTVNSFVPVHVGSHGNFSALELRSPFVLPSQQQGLPSSSSLLCSPAVCPLRPLTTTSLAVKRFTSVAVKQFTSIAVKRFTSLAVERSTS</sequence>
<feature type="region of interest" description="Disordered" evidence="1">
    <location>
        <begin position="124"/>
        <end position="145"/>
    </location>
</feature>
<feature type="compositionally biased region" description="Polar residues" evidence="1">
    <location>
        <begin position="124"/>
        <end position="134"/>
    </location>
</feature>
<evidence type="ECO:0000313" key="3">
    <source>
        <dbReference type="Proteomes" id="UP001159405"/>
    </source>
</evidence>
<organism evidence="2 3">
    <name type="scientific">Porites lobata</name>
    <dbReference type="NCBI Taxonomy" id="104759"/>
    <lineage>
        <taxon>Eukaryota</taxon>
        <taxon>Metazoa</taxon>
        <taxon>Cnidaria</taxon>
        <taxon>Anthozoa</taxon>
        <taxon>Hexacorallia</taxon>
        <taxon>Scleractinia</taxon>
        <taxon>Fungiina</taxon>
        <taxon>Poritidae</taxon>
        <taxon>Porites</taxon>
    </lineage>
</organism>
<dbReference type="PANTHER" id="PTHR35558">
    <property type="entry name" value="SGNH_HYDRO DOMAIN-CONTAINING PROTEIN"/>
    <property type="match status" value="1"/>
</dbReference>
<name>A0ABN8PRW7_9CNID</name>